<protein>
    <submittedName>
        <fullName evidence="1">Uncharacterized protein</fullName>
    </submittedName>
</protein>
<accession>A0AAV7YJ26</accession>
<dbReference type="EMBL" id="JANTQA010000051">
    <property type="protein sequence ID" value="KAJ3429852.1"/>
    <property type="molecule type" value="Genomic_DNA"/>
</dbReference>
<proteinExistence type="predicted"/>
<organism evidence="1 2">
    <name type="scientific">Anaeramoeba flamelloides</name>
    <dbReference type="NCBI Taxonomy" id="1746091"/>
    <lineage>
        <taxon>Eukaryota</taxon>
        <taxon>Metamonada</taxon>
        <taxon>Anaeramoebidae</taxon>
        <taxon>Anaeramoeba</taxon>
    </lineage>
</organism>
<dbReference type="Proteomes" id="UP001146793">
    <property type="component" value="Unassembled WGS sequence"/>
</dbReference>
<name>A0AAV7YJ26_9EUKA</name>
<gene>
    <name evidence="1" type="ORF">M0812_22851</name>
</gene>
<reference evidence="1" key="1">
    <citation type="submission" date="2022-08" db="EMBL/GenBank/DDBJ databases">
        <title>Novel sulphate-reducing endosymbionts in the free-living metamonad Anaeramoeba.</title>
        <authorList>
            <person name="Jerlstrom-Hultqvist J."/>
            <person name="Cepicka I."/>
            <person name="Gallot-Lavallee L."/>
            <person name="Salas-Leiva D."/>
            <person name="Curtis B.A."/>
            <person name="Zahonova K."/>
            <person name="Pipaliya S."/>
            <person name="Dacks J."/>
            <person name="Roger A.J."/>
        </authorList>
    </citation>
    <scope>NUCLEOTIDE SEQUENCE</scope>
    <source>
        <strain evidence="1">Busselton2</strain>
    </source>
</reference>
<dbReference type="AlphaFoldDB" id="A0AAV7YJ26"/>
<sequence length="155" mass="18961">MGSFGGTYWRPIFSSVTEKNYHDVYKKYPSKWWKGITKEYLVTAWDDYDKNINKYKVKVGTTLEFWESKNWITKYHPYGWVEWYCDFYSGKRGPDDERQMKRWVHTAGPKSRFRRALINLIKRKNAKWNDFSISPKRRQTLQNWGYILTKKDFEK</sequence>
<evidence type="ECO:0000313" key="1">
    <source>
        <dbReference type="EMBL" id="KAJ3429852.1"/>
    </source>
</evidence>
<comment type="caution">
    <text evidence="1">The sequence shown here is derived from an EMBL/GenBank/DDBJ whole genome shotgun (WGS) entry which is preliminary data.</text>
</comment>
<dbReference type="PANTHER" id="PTHR37948">
    <property type="entry name" value="ZGC:113208"/>
    <property type="match status" value="1"/>
</dbReference>
<evidence type="ECO:0000313" key="2">
    <source>
        <dbReference type="Proteomes" id="UP001146793"/>
    </source>
</evidence>
<dbReference type="PANTHER" id="PTHR37948:SF1">
    <property type="entry name" value="BLL5189 PROTEIN"/>
    <property type="match status" value="1"/>
</dbReference>